<dbReference type="HOGENOM" id="CLU_036687_1_0_6"/>
<accession>N8YG75</accession>
<evidence type="ECO:0008006" key="4">
    <source>
        <dbReference type="Google" id="ProtNLM"/>
    </source>
</evidence>
<evidence type="ECO:0000313" key="3">
    <source>
        <dbReference type="Proteomes" id="UP000013148"/>
    </source>
</evidence>
<dbReference type="eggNOG" id="ENOG5033RFY">
    <property type="taxonomic scope" value="Bacteria"/>
</dbReference>
<evidence type="ECO:0000256" key="1">
    <source>
        <dbReference type="SAM" id="SignalP"/>
    </source>
</evidence>
<gene>
    <name evidence="2" type="ORF">F964_00725</name>
</gene>
<proteinExistence type="predicted"/>
<feature type="chain" id="PRO_5004136998" description="Rhombotarget A" evidence="1">
    <location>
        <begin position="26"/>
        <end position="456"/>
    </location>
</feature>
<keyword evidence="3" id="KW-1185">Reference proteome</keyword>
<protein>
    <recommendedName>
        <fullName evidence="4">Rhombotarget A</fullName>
    </recommendedName>
</protein>
<evidence type="ECO:0000313" key="2">
    <source>
        <dbReference type="EMBL" id="ENV18608.1"/>
    </source>
</evidence>
<dbReference type="EMBL" id="APPJ01000005">
    <property type="protein sequence ID" value="ENV18608.1"/>
    <property type="molecule type" value="Genomic_DNA"/>
</dbReference>
<comment type="caution">
    <text evidence="2">The sequence shown here is derived from an EMBL/GenBank/DDBJ whole genome shotgun (WGS) entry which is preliminary data.</text>
</comment>
<dbReference type="PATRIC" id="fig|1217656.3.peg.709"/>
<sequence>MMFERKYLSVVLLVLSGLGVNTAHASTLQRLTDEQLSETTGQALMSLSYTSPTDASNLESKRDGSAKNIGFYKLGLEADLELNANIKKLQLGCGGVNNSVRSGVCDIDIDNISLSGLGNSASSNTDSDSDRAARVGSSAVLTNPFIQFAIKNPDSASTREVVGINLSSEKAMGLITFGNENSDTKNGINSLSGFMQIAKAGGYASVNSMTGVCYDTSASGCNIGTGVDIVGKATGTLCCDIGIGSKKYNLNISVPNSGVLSLPVQPITGKRISSASLYGTATIDGIKLSGTINPRLTGLGNLELGNKNLIGTLNNLVVNVTIDEDLGYFHKASLNGTPVSLSLQSQDLQWTGGVSVAQKGWWLEFSNPIDIGDVTPAKPVDIAANTLSATLRKVSDYLTDKPIQCGLTVLNCAFSGTIDTKTMTLGNDAAVSMPLSNLKLVNQTFTPNCYGSLKFC</sequence>
<feature type="signal peptide" evidence="1">
    <location>
        <begin position="1"/>
        <end position="25"/>
    </location>
</feature>
<reference evidence="2 3" key="1">
    <citation type="submission" date="2013-02" db="EMBL/GenBank/DDBJ databases">
        <title>The Genome Sequence of Acinetobacter guillouiae NIPH 991.</title>
        <authorList>
            <consortium name="The Broad Institute Genome Sequencing Platform"/>
            <consortium name="The Broad Institute Genome Sequencing Center for Infectious Disease"/>
            <person name="Cerqueira G."/>
            <person name="Feldgarden M."/>
            <person name="Courvalin P."/>
            <person name="Perichon B."/>
            <person name="Grillot-Courvalin C."/>
            <person name="Clermont D."/>
            <person name="Rocha E."/>
            <person name="Yoon E.-J."/>
            <person name="Nemec A."/>
            <person name="Walker B."/>
            <person name="Young S.K."/>
            <person name="Zeng Q."/>
            <person name="Gargeya S."/>
            <person name="Fitzgerald M."/>
            <person name="Haas B."/>
            <person name="Abouelleil A."/>
            <person name="Alvarado L."/>
            <person name="Arachchi H.M."/>
            <person name="Berlin A.M."/>
            <person name="Chapman S.B."/>
            <person name="Dewar J."/>
            <person name="Goldberg J."/>
            <person name="Griggs A."/>
            <person name="Gujja S."/>
            <person name="Hansen M."/>
            <person name="Howarth C."/>
            <person name="Imamovic A."/>
            <person name="Larimer J."/>
            <person name="McCowan C."/>
            <person name="Murphy C."/>
            <person name="Neiman D."/>
            <person name="Pearson M."/>
            <person name="Priest M."/>
            <person name="Roberts A."/>
            <person name="Saif S."/>
            <person name="Shea T."/>
            <person name="Sisk P."/>
            <person name="Sykes S."/>
            <person name="Wortman J."/>
            <person name="Nusbaum C."/>
            <person name="Birren B."/>
        </authorList>
    </citation>
    <scope>NUCLEOTIDE SEQUENCE [LARGE SCALE GENOMIC DNA]</scope>
    <source>
        <strain evidence="2 3">NIPH 991</strain>
    </source>
</reference>
<dbReference type="AlphaFoldDB" id="N8YG75"/>
<organism evidence="2 3">
    <name type="scientific">Acinetobacter guillouiae NIPH 991</name>
    <dbReference type="NCBI Taxonomy" id="1217656"/>
    <lineage>
        <taxon>Bacteria</taxon>
        <taxon>Pseudomonadati</taxon>
        <taxon>Pseudomonadota</taxon>
        <taxon>Gammaproteobacteria</taxon>
        <taxon>Moraxellales</taxon>
        <taxon>Moraxellaceae</taxon>
        <taxon>Acinetobacter</taxon>
    </lineage>
</organism>
<keyword evidence="1" id="KW-0732">Signal</keyword>
<name>N8YG75_ACIGI</name>
<dbReference type="Proteomes" id="UP000013148">
    <property type="component" value="Unassembled WGS sequence"/>
</dbReference>